<feature type="transmembrane region" description="Helical" evidence="7">
    <location>
        <begin position="295"/>
        <end position="316"/>
    </location>
</feature>
<dbReference type="PANTHER" id="PTHR23519:SF1">
    <property type="entry name" value="AUTOPHAGY-RELATED PROTEIN 22"/>
    <property type="match status" value="1"/>
</dbReference>
<dbReference type="InterPro" id="IPR050495">
    <property type="entry name" value="ATG22/LtaA_families"/>
</dbReference>
<keyword evidence="5 7" id="KW-0472">Membrane</keyword>
<name>A0A8J3AGY4_9BIFI</name>
<dbReference type="SUPFAM" id="SSF103473">
    <property type="entry name" value="MFS general substrate transporter"/>
    <property type="match status" value="1"/>
</dbReference>
<feature type="transmembrane region" description="Helical" evidence="7">
    <location>
        <begin position="387"/>
        <end position="410"/>
    </location>
</feature>
<sequence>MSSIHRAAPAASATQPSTPRPLDELPNKPSAPLSPREKRWMLYDMGNSAFVLLTTSVAPIYVNGLLKAAGETNIVSTWGYAQTIAALIAAILMPILGSLADIEGMKIKFFIGFTGTAILACAAMALPMHWLAFLILYIIARTGLNASMTFYDSMLIDTTGEQRMDKISAYGYAIGYVGSTLPFILCLGIILAGPRYFGFSQTFGIQCSFAITALWWLLFTIPLVRSFVQHHYRLPASRMREALRGTFSELGTTMRTIAHNRNLLLYMIAYFFYIDAVNTVISMSTSYGAQLGLNANMMVVALLVTQFVAFPSAIAYGALANRIGAKRMITISVAAYVGIVMFAALLMDSAVEFWILAVLVGLFMGGIQALSRSYYGKLIPKERANEYYGFYDIFGRTASVLGTLLVAAITSITGNASLGVLSIGILLVLALIFLLLQRDPTQNRG</sequence>
<feature type="transmembrane region" description="Helical" evidence="7">
    <location>
        <begin position="109"/>
        <end position="126"/>
    </location>
</feature>
<dbReference type="InterPro" id="IPR024671">
    <property type="entry name" value="Atg22-like"/>
</dbReference>
<dbReference type="PANTHER" id="PTHR23519">
    <property type="entry name" value="AUTOPHAGY-RELATED PROTEIN 22"/>
    <property type="match status" value="1"/>
</dbReference>
<evidence type="ECO:0000256" key="6">
    <source>
        <dbReference type="SAM" id="MobiDB-lite"/>
    </source>
</evidence>
<comment type="caution">
    <text evidence="9">The sequence shown here is derived from an EMBL/GenBank/DDBJ whole genome shotgun (WGS) entry which is preliminary data.</text>
</comment>
<evidence type="ECO:0000313" key="10">
    <source>
        <dbReference type="Proteomes" id="UP000619536"/>
    </source>
</evidence>
<protein>
    <submittedName>
        <fullName evidence="9">MFS transporter</fullName>
    </submittedName>
</protein>
<dbReference type="Gene3D" id="1.20.1250.20">
    <property type="entry name" value="MFS general substrate transporter like domains"/>
    <property type="match status" value="1"/>
</dbReference>
<dbReference type="InterPro" id="IPR020846">
    <property type="entry name" value="MFS_dom"/>
</dbReference>
<evidence type="ECO:0000256" key="3">
    <source>
        <dbReference type="ARBA" id="ARBA00022692"/>
    </source>
</evidence>
<keyword evidence="10" id="KW-1185">Reference proteome</keyword>
<feature type="transmembrane region" description="Helical" evidence="7">
    <location>
        <begin position="353"/>
        <end position="375"/>
    </location>
</feature>
<feature type="transmembrane region" description="Helical" evidence="7">
    <location>
        <begin position="328"/>
        <end position="347"/>
    </location>
</feature>
<dbReference type="Pfam" id="PF11700">
    <property type="entry name" value="ATG22"/>
    <property type="match status" value="2"/>
</dbReference>
<dbReference type="PROSITE" id="PS50850">
    <property type="entry name" value="MFS"/>
    <property type="match status" value="1"/>
</dbReference>
<keyword evidence="3 7" id="KW-0812">Transmembrane</keyword>
<evidence type="ECO:0000256" key="2">
    <source>
        <dbReference type="ARBA" id="ARBA00022448"/>
    </source>
</evidence>
<gene>
    <name evidence="9" type="ORF">GCM10007377_06790</name>
</gene>
<feature type="region of interest" description="Disordered" evidence="6">
    <location>
        <begin position="1"/>
        <end position="33"/>
    </location>
</feature>
<accession>A0A8J3AGY4</accession>
<dbReference type="EMBL" id="BMDH01000001">
    <property type="protein sequence ID" value="GGI13604.1"/>
    <property type="molecule type" value="Genomic_DNA"/>
</dbReference>
<feature type="domain" description="Major facilitator superfamily (MFS) profile" evidence="8">
    <location>
        <begin position="39"/>
        <end position="442"/>
    </location>
</feature>
<feature type="transmembrane region" description="Helical" evidence="7">
    <location>
        <begin position="45"/>
        <end position="66"/>
    </location>
</feature>
<evidence type="ECO:0000256" key="1">
    <source>
        <dbReference type="ARBA" id="ARBA00004651"/>
    </source>
</evidence>
<feature type="transmembrane region" description="Helical" evidence="7">
    <location>
        <begin position="416"/>
        <end position="436"/>
    </location>
</feature>
<organism evidence="9 10">
    <name type="scientific">Galliscardovia ingluviei</name>
    <dbReference type="NCBI Taxonomy" id="1769422"/>
    <lineage>
        <taxon>Bacteria</taxon>
        <taxon>Bacillati</taxon>
        <taxon>Actinomycetota</taxon>
        <taxon>Actinomycetes</taxon>
        <taxon>Bifidobacteriales</taxon>
        <taxon>Bifidobacteriaceae</taxon>
        <taxon>Galliscardovia</taxon>
    </lineage>
</organism>
<feature type="transmembrane region" description="Helical" evidence="7">
    <location>
        <begin position="132"/>
        <end position="151"/>
    </location>
</feature>
<reference evidence="9" key="1">
    <citation type="journal article" date="2014" name="Int. J. Syst. Evol. Microbiol.">
        <title>Complete genome sequence of Corynebacterium casei LMG S-19264T (=DSM 44701T), isolated from a smear-ripened cheese.</title>
        <authorList>
            <consortium name="US DOE Joint Genome Institute (JGI-PGF)"/>
            <person name="Walter F."/>
            <person name="Albersmeier A."/>
            <person name="Kalinowski J."/>
            <person name="Ruckert C."/>
        </authorList>
    </citation>
    <scope>NUCLEOTIDE SEQUENCE</scope>
    <source>
        <strain evidence="9">CCM 8606</strain>
    </source>
</reference>
<dbReference type="InterPro" id="IPR036259">
    <property type="entry name" value="MFS_trans_sf"/>
</dbReference>
<dbReference type="GO" id="GO:0005886">
    <property type="term" value="C:plasma membrane"/>
    <property type="evidence" value="ECO:0007669"/>
    <property type="project" value="UniProtKB-SubCell"/>
</dbReference>
<dbReference type="AlphaFoldDB" id="A0A8J3AGY4"/>
<keyword evidence="2" id="KW-0813">Transport</keyword>
<evidence type="ECO:0000256" key="5">
    <source>
        <dbReference type="ARBA" id="ARBA00023136"/>
    </source>
</evidence>
<feature type="transmembrane region" description="Helical" evidence="7">
    <location>
        <begin position="263"/>
        <end position="283"/>
    </location>
</feature>
<evidence type="ECO:0000256" key="7">
    <source>
        <dbReference type="SAM" id="Phobius"/>
    </source>
</evidence>
<evidence type="ECO:0000259" key="8">
    <source>
        <dbReference type="PROSITE" id="PS50850"/>
    </source>
</evidence>
<keyword evidence="4 7" id="KW-1133">Transmembrane helix</keyword>
<reference evidence="9" key="2">
    <citation type="submission" date="2020-09" db="EMBL/GenBank/DDBJ databases">
        <authorList>
            <person name="Sun Q."/>
            <person name="Sedlacek I."/>
        </authorList>
    </citation>
    <scope>NUCLEOTIDE SEQUENCE</scope>
    <source>
        <strain evidence="9">CCM 8606</strain>
    </source>
</reference>
<feature type="transmembrane region" description="Helical" evidence="7">
    <location>
        <begin position="203"/>
        <end position="224"/>
    </location>
</feature>
<comment type="subcellular location">
    <subcellularLocation>
        <location evidence="1">Cell membrane</location>
        <topology evidence="1">Multi-pass membrane protein</topology>
    </subcellularLocation>
</comment>
<evidence type="ECO:0000256" key="4">
    <source>
        <dbReference type="ARBA" id="ARBA00022989"/>
    </source>
</evidence>
<feature type="compositionally biased region" description="Low complexity" evidence="6">
    <location>
        <begin position="1"/>
        <end position="17"/>
    </location>
</feature>
<feature type="transmembrane region" description="Helical" evidence="7">
    <location>
        <begin position="78"/>
        <end position="97"/>
    </location>
</feature>
<dbReference type="GO" id="GO:0022857">
    <property type="term" value="F:transmembrane transporter activity"/>
    <property type="evidence" value="ECO:0007669"/>
    <property type="project" value="InterPro"/>
</dbReference>
<proteinExistence type="predicted"/>
<evidence type="ECO:0000313" key="9">
    <source>
        <dbReference type="EMBL" id="GGI13604.1"/>
    </source>
</evidence>
<dbReference type="Proteomes" id="UP000619536">
    <property type="component" value="Unassembled WGS sequence"/>
</dbReference>
<feature type="transmembrane region" description="Helical" evidence="7">
    <location>
        <begin position="172"/>
        <end position="197"/>
    </location>
</feature>